<evidence type="ECO:0000313" key="2">
    <source>
        <dbReference type="Proteomes" id="UP000095280"/>
    </source>
</evidence>
<sequence>QHAGCEGPNQAAAARRVFGSQESLTLINAGAFVKKSRRSSGCFFASACPLKDHDTGLSGLNERLERQALSKRPVARQVRNRGGTKVPGTPKAASVAVKRHRGDQVSAGCACALPDSVLLLPLGPKAAEGLPGLPADPRPTRLPQPLLTPGAHQAGRALPVACLGDGVKTNIGTGGGAKQLGRLVSVEDEGCNSCSRLKRLELSAWHSWTMSAVLLCHRGCATVHDLGHWRPIHRLKAANTGRAFVPS</sequence>
<proteinExistence type="predicted"/>
<dbReference type="WBParaSite" id="maker-unitig_44299-snap-gene-0.2-mRNA-1">
    <property type="protein sequence ID" value="maker-unitig_44299-snap-gene-0.2-mRNA-1"/>
    <property type="gene ID" value="maker-unitig_44299-snap-gene-0.2"/>
</dbReference>
<feature type="region of interest" description="Disordered" evidence="1">
    <location>
        <begin position="73"/>
        <end position="94"/>
    </location>
</feature>
<accession>A0A1I8FRE6</accession>
<dbReference type="Proteomes" id="UP000095280">
    <property type="component" value="Unplaced"/>
</dbReference>
<evidence type="ECO:0000313" key="3">
    <source>
        <dbReference type="WBParaSite" id="maker-unitig_44299-snap-gene-0.2-mRNA-1"/>
    </source>
</evidence>
<reference evidence="3" key="1">
    <citation type="submission" date="2016-11" db="UniProtKB">
        <authorList>
            <consortium name="WormBaseParasite"/>
        </authorList>
    </citation>
    <scope>IDENTIFICATION</scope>
</reference>
<dbReference type="AlphaFoldDB" id="A0A1I8FRE6"/>
<organism evidence="2 3">
    <name type="scientific">Macrostomum lignano</name>
    <dbReference type="NCBI Taxonomy" id="282301"/>
    <lineage>
        <taxon>Eukaryota</taxon>
        <taxon>Metazoa</taxon>
        <taxon>Spiralia</taxon>
        <taxon>Lophotrochozoa</taxon>
        <taxon>Platyhelminthes</taxon>
        <taxon>Rhabditophora</taxon>
        <taxon>Macrostomorpha</taxon>
        <taxon>Macrostomida</taxon>
        <taxon>Macrostomidae</taxon>
        <taxon>Macrostomum</taxon>
    </lineage>
</organism>
<keyword evidence="2" id="KW-1185">Reference proteome</keyword>
<name>A0A1I8FRE6_9PLAT</name>
<protein>
    <submittedName>
        <fullName evidence="3">Kinesin motor domain-containing protein</fullName>
    </submittedName>
</protein>
<evidence type="ECO:0000256" key="1">
    <source>
        <dbReference type="SAM" id="MobiDB-lite"/>
    </source>
</evidence>